<evidence type="ECO:0000256" key="1">
    <source>
        <dbReference type="SAM" id="MobiDB-lite"/>
    </source>
</evidence>
<keyword evidence="3" id="KW-1185">Reference proteome</keyword>
<feature type="non-terminal residue" evidence="2">
    <location>
        <position position="1"/>
    </location>
</feature>
<feature type="compositionally biased region" description="Low complexity" evidence="1">
    <location>
        <begin position="39"/>
        <end position="54"/>
    </location>
</feature>
<sequence>PAPALPPGGGARREPTAPQAPFTPPGTAQPPPEEPGPGPRSAGPGPDGQDPPAGEDLVPAPVTELAAIRRDDHLLVVWVWPAGSRTALVRWRLEDGGTHGRPGSGEATCSRRAYDHDGGFELDAGYGAVSLTVEALVPGQAGATFAGPARLRVAARPPVVSYEPSLRRTLRGRVARLAFRADASCHLPALIVVHGTSRYRPSNPGEGRLVHEIPPQRVDPGAPTVVEFPFTPSRGDNWLVCFPARPARPVTEGGPAGATGDTSESDAIVLRPSARHRL</sequence>
<comment type="caution">
    <text evidence="2">The sequence shown here is derived from an EMBL/GenBank/DDBJ whole genome shotgun (WGS) entry which is preliminary data.</text>
</comment>
<feature type="region of interest" description="Disordered" evidence="1">
    <location>
        <begin position="250"/>
        <end position="278"/>
    </location>
</feature>
<proteinExistence type="predicted"/>
<dbReference type="Proteomes" id="UP000278673">
    <property type="component" value="Unassembled WGS sequence"/>
</dbReference>
<accession>A0A3M2LCC9</accession>
<protein>
    <submittedName>
        <fullName evidence="2">Uncharacterized protein</fullName>
    </submittedName>
</protein>
<feature type="region of interest" description="Disordered" evidence="1">
    <location>
        <begin position="1"/>
        <end position="57"/>
    </location>
</feature>
<gene>
    <name evidence="2" type="ORF">EBN88_23110</name>
</gene>
<name>A0A3M2LCC9_9ACTN</name>
<evidence type="ECO:0000313" key="3">
    <source>
        <dbReference type="Proteomes" id="UP000278673"/>
    </source>
</evidence>
<feature type="compositionally biased region" description="Pro residues" evidence="1">
    <location>
        <begin position="21"/>
        <end position="38"/>
    </location>
</feature>
<reference evidence="2 3" key="1">
    <citation type="submission" date="2018-10" db="EMBL/GenBank/DDBJ databases">
        <title>Isolation, diversity and antifungal activity of actinobacteria from wheat.</title>
        <authorList>
            <person name="Han C."/>
        </authorList>
    </citation>
    <scope>NUCLEOTIDE SEQUENCE [LARGE SCALE GENOMIC DNA]</scope>
    <source>
        <strain evidence="2 3">NEAU-YY642</strain>
    </source>
</reference>
<organism evidence="2 3">
    <name type="scientific">Streptomyces triticirhizae</name>
    <dbReference type="NCBI Taxonomy" id="2483353"/>
    <lineage>
        <taxon>Bacteria</taxon>
        <taxon>Bacillati</taxon>
        <taxon>Actinomycetota</taxon>
        <taxon>Actinomycetes</taxon>
        <taxon>Kitasatosporales</taxon>
        <taxon>Streptomycetaceae</taxon>
        <taxon>Streptomyces</taxon>
    </lineage>
</organism>
<evidence type="ECO:0000313" key="2">
    <source>
        <dbReference type="EMBL" id="RMI34746.1"/>
    </source>
</evidence>
<dbReference type="AlphaFoldDB" id="A0A3M2LCC9"/>
<dbReference type="EMBL" id="RFFJ01000166">
    <property type="protein sequence ID" value="RMI34746.1"/>
    <property type="molecule type" value="Genomic_DNA"/>
</dbReference>